<accession>A0ABW2R4U8</accession>
<name>A0ABW2R4U8_9NEIS</name>
<dbReference type="InterPro" id="IPR029058">
    <property type="entry name" value="AB_hydrolase_fold"/>
</dbReference>
<dbReference type="Pfam" id="PF07819">
    <property type="entry name" value="PGAP1"/>
    <property type="match status" value="1"/>
</dbReference>
<evidence type="ECO:0000259" key="2">
    <source>
        <dbReference type="Pfam" id="PF07819"/>
    </source>
</evidence>
<dbReference type="EMBL" id="JBHTBQ010000033">
    <property type="protein sequence ID" value="MFC7421080.1"/>
    <property type="molecule type" value="Genomic_DNA"/>
</dbReference>
<dbReference type="InterPro" id="IPR012908">
    <property type="entry name" value="PGAP1-ab_dom-like"/>
</dbReference>
<feature type="region of interest" description="Disordered" evidence="1">
    <location>
        <begin position="1"/>
        <end position="28"/>
    </location>
</feature>
<dbReference type="Gene3D" id="3.40.50.1820">
    <property type="entry name" value="alpha/beta hydrolase"/>
    <property type="match status" value="1"/>
</dbReference>
<dbReference type="RefSeq" id="WP_380188656.1">
    <property type="nucleotide sequence ID" value="NZ_JBHTBQ010000033.1"/>
</dbReference>
<dbReference type="Proteomes" id="UP001596473">
    <property type="component" value="Unassembled WGS sequence"/>
</dbReference>
<proteinExistence type="predicted"/>
<keyword evidence="4" id="KW-1185">Reference proteome</keyword>
<feature type="region of interest" description="Disordered" evidence="1">
    <location>
        <begin position="104"/>
        <end position="145"/>
    </location>
</feature>
<gene>
    <name evidence="3" type="ORF">ACFQNF_14540</name>
</gene>
<feature type="compositionally biased region" description="Basic and acidic residues" evidence="1">
    <location>
        <begin position="104"/>
        <end position="128"/>
    </location>
</feature>
<reference evidence="4" key="1">
    <citation type="journal article" date="2019" name="Int. J. Syst. Evol. Microbiol.">
        <title>The Global Catalogue of Microorganisms (GCM) 10K type strain sequencing project: providing services to taxonomists for standard genome sequencing and annotation.</title>
        <authorList>
            <consortium name="The Broad Institute Genomics Platform"/>
            <consortium name="The Broad Institute Genome Sequencing Center for Infectious Disease"/>
            <person name="Wu L."/>
            <person name="Ma J."/>
        </authorList>
    </citation>
    <scope>NUCLEOTIDE SEQUENCE [LARGE SCALE GENOMIC DNA]</scope>
    <source>
        <strain evidence="4">CCUG 62945</strain>
    </source>
</reference>
<evidence type="ECO:0000313" key="4">
    <source>
        <dbReference type="Proteomes" id="UP001596473"/>
    </source>
</evidence>
<comment type="caution">
    <text evidence="3">The sequence shown here is derived from an EMBL/GenBank/DDBJ whole genome shotgun (WGS) entry which is preliminary data.</text>
</comment>
<dbReference type="SUPFAM" id="SSF53474">
    <property type="entry name" value="alpha/beta-Hydrolases"/>
    <property type="match status" value="1"/>
</dbReference>
<feature type="compositionally biased region" description="Low complexity" evidence="1">
    <location>
        <begin position="1"/>
        <end position="15"/>
    </location>
</feature>
<sequence length="557" mass="61543">MPTPQPISQSIPTQQNADGSQHAEGFTTPKDLDTVQSASFLPERVIPVILIPGIMGSNLRIKDEKRLKQLNKSSDIAWRPDRMTWGLGMLFTDAEERQLALDPRTTEVDIYDPRQDKQGKESSEDRHNNVSVTKGSPLLIGDSKKTATQKARERGWGEVMFDSYGGVLNTMEIQLNLAFANAQLSPEGKKIVEGDPANWELDKNYTLTKITEDELKQVMTNCYFPVHAFGYNWLESNGIAGKKLAGRVDKLIEGYKAQGKKCEKVILVTHSMGGLVARAICHPSYGNLSDKVLGIVHGVMPALGAAAAYRRMRAGWESGGLVSLVLGHKGPNVTAVLANAQGGLELAPNNEYGKGWLKFVNKKGKELGSRPKAGDPYAEIYKVSTKEKWWGLLVEDWLNPAKLETSGLELSRRKIIHAQLFHVDIANHYHGISYAHYGNDPKHKAFKEVVWELDTPESYTDDDIDGLEIDSDNNTGTLKLKNKKTGQIIKARILAPQDPGDETVPAFSADDQLNSSSPKFKAIFRQTGYGHQDSYQNPNAVASTIHSIIRIAANMGW</sequence>
<evidence type="ECO:0000256" key="1">
    <source>
        <dbReference type="SAM" id="MobiDB-lite"/>
    </source>
</evidence>
<feature type="domain" description="GPI inositol-deacylase PGAP1-like alpha/beta" evidence="2">
    <location>
        <begin position="250"/>
        <end position="282"/>
    </location>
</feature>
<evidence type="ECO:0000313" key="3">
    <source>
        <dbReference type="EMBL" id="MFC7421080.1"/>
    </source>
</evidence>
<protein>
    <submittedName>
        <fullName evidence="3">Esterase/lipase family protein</fullName>
    </submittedName>
</protein>
<organism evidence="3 4">
    <name type="scientific">Iodobacter arcticus</name>
    <dbReference type="NCBI Taxonomy" id="590593"/>
    <lineage>
        <taxon>Bacteria</taxon>
        <taxon>Pseudomonadati</taxon>
        <taxon>Pseudomonadota</taxon>
        <taxon>Betaproteobacteria</taxon>
        <taxon>Neisseriales</taxon>
        <taxon>Chitinibacteraceae</taxon>
        <taxon>Iodobacter</taxon>
    </lineage>
</organism>